<feature type="compositionally biased region" description="Low complexity" evidence="3">
    <location>
        <begin position="783"/>
        <end position="794"/>
    </location>
</feature>
<feature type="region of interest" description="Disordered" evidence="3">
    <location>
        <begin position="18"/>
        <end position="40"/>
    </location>
</feature>
<dbReference type="GeneID" id="9621681"/>
<dbReference type="InParanoid" id="D8THC4"/>
<feature type="region of interest" description="Disordered" evidence="3">
    <location>
        <begin position="983"/>
        <end position="1063"/>
    </location>
</feature>
<dbReference type="Gene3D" id="1.25.40.10">
    <property type="entry name" value="Tetratricopeptide repeat domain"/>
    <property type="match status" value="2"/>
</dbReference>
<dbReference type="STRING" id="3068.D8THC4"/>
<dbReference type="OrthoDB" id="551739at2759"/>
<dbReference type="EMBL" id="GL378323">
    <property type="protein sequence ID" value="EFJ53047.1"/>
    <property type="molecule type" value="Genomic_DNA"/>
</dbReference>
<name>D8THC4_VOLCA</name>
<dbReference type="eggNOG" id="KOG0547">
    <property type="taxonomic scope" value="Eukaryota"/>
</dbReference>
<accession>D8THC4</accession>
<dbReference type="GO" id="GO:0051879">
    <property type="term" value="F:Hsp90 protein binding"/>
    <property type="evidence" value="ECO:0007669"/>
    <property type="project" value="TreeGrafter"/>
</dbReference>
<evidence type="ECO:0000256" key="2">
    <source>
        <dbReference type="ARBA" id="ARBA00022803"/>
    </source>
</evidence>
<feature type="compositionally biased region" description="Low complexity" evidence="3">
    <location>
        <begin position="759"/>
        <end position="772"/>
    </location>
</feature>
<sequence length="1339" mass="142013">MDGIMAALLAEMMDVSGGIPAGPSSTRSGNRSPRVSPAAERAAVRERLIAHINDKRKALHSFYNEPDMERYHVTSSCNVKSKADFPEPQPLERCTPILISELQLGMTHRGRVLRGRLLVKPVLMTALSTVLEDENGDTVMVSVYNLLPSNLAGVPGLRAGERALPEGRHVAIIEPFYKRMADGTQGVRVDNPREAAGRRHFQAAEYDAASKCYSCALLRMPDVGRAGTELLVTCLKNLSAALLRLDDAPAALQCAAAAAAVRSDDSKAHFRIALAAARMGPALALAARAELYRAKELMISAGSAPSREEWRRMVSEMGPVPMVGTAPSATQAGQGQEDLLRALACTTPEALLLLLGEVPPPPTEASAAAAADGGGGGGGAAAAIAASAAMKESGNVAFKAGNYDSARRQYLTALKTLTEVLPGAVLLANLAACYLRMSDPKRAAAAATAALLLGPRQAKAHHRRAEALLHLGWLVEAEAACDAGLAALPSDADGNREAIAALRKRICTARAVEVPPAAAHHRRGGGSCDTAAVTERELDAMRGQDSCVEMKAMFNRMLGMAECDPRVAANMQALRQKDPLMWRSFQPDHRVPPFHQEFNNAARWPPGCDVAECQRRLWDSYELCVGMSQHLMAMAVWADTNITSTRVGILEPNMAQARMGWFASAPDGAVSFRCDAFLGMGGAGGYNPTIFHSFSNTPPPAVSMPPASPGSPIPNHVAVGFVDLGTLTAAVNRPEWDEQVEAAMRELLQDAGAVGAASTASTASTSDTAGCGVAATSPPAPQRHSVASSGAASRGSHESVTPPLLLRWIGLEASPHSVAKTLVVERMMRRGGPAATDWVLQVWYSSVWSMGALKAFREALTEILTEECVRTELPPEVLSYLHHWQLRDVSLAESRRRWLEDWRQTFCAVGQFREKADRLALVEYMLTGQLPGLVSGGNEDEAGGELVGSVVMFAKPREFGAERALNESFLESLAPGELLAARMQPQSQSWSPVSSSALQGGGPSLTAAAAAPAGPGDRAGGNNEKDDNKKDKKKKKNRQQGLQGKGSGAAGSSSSGNAVGGVGGNDGDIVSAGVALLRRRVRRLACLLATGRVKVQVLLELVDPGDATAAFISGLHPDSISWSNVPDFYAPSEFHAMARACSKPRSSGAAAPTIRPTLHYVTSMNWTMDVKGACHLDMLWPYVRDMGHGDEGDGADELIKRMAGGGGGSSRGRGPYRGPFGSSGGSEGKELARLILKLVDDGATAVRRQLALEAGGERLLFDPPVDNPRNVADFGLVLKYYKNWVDAFLRAGDVRQAPRDPVYGGRDGSPGVPSAWVASAPVYGPLTRTNTTVNVVYSY</sequence>
<feature type="compositionally biased region" description="Polar residues" evidence="3">
    <location>
        <begin position="23"/>
        <end position="33"/>
    </location>
</feature>
<keyword evidence="2" id="KW-0802">TPR repeat</keyword>
<dbReference type="InterPro" id="IPR011990">
    <property type="entry name" value="TPR-like_helical_dom_sf"/>
</dbReference>
<gene>
    <name evidence="4" type="ORF">VOLCADRAFT_85918</name>
</gene>
<protein>
    <submittedName>
        <fullName evidence="4">Uncharacterized protein</fullName>
    </submittedName>
</protein>
<reference evidence="4 5" key="1">
    <citation type="journal article" date="2010" name="Science">
        <title>Genomic analysis of organismal complexity in the multicellular green alga Volvox carteri.</title>
        <authorList>
            <person name="Prochnik S.E."/>
            <person name="Umen J."/>
            <person name="Nedelcu A.M."/>
            <person name="Hallmann A."/>
            <person name="Miller S.M."/>
            <person name="Nishii I."/>
            <person name="Ferris P."/>
            <person name="Kuo A."/>
            <person name="Mitros T."/>
            <person name="Fritz-Laylin L.K."/>
            <person name="Hellsten U."/>
            <person name="Chapman J."/>
            <person name="Simakov O."/>
            <person name="Rensing S.A."/>
            <person name="Terry A."/>
            <person name="Pangilinan J."/>
            <person name="Kapitonov V."/>
            <person name="Jurka J."/>
            <person name="Salamov A."/>
            <person name="Shapiro H."/>
            <person name="Schmutz J."/>
            <person name="Grimwood J."/>
            <person name="Lindquist E."/>
            <person name="Lucas S."/>
            <person name="Grigoriev I.V."/>
            <person name="Schmitt R."/>
            <person name="Kirk D."/>
            <person name="Rokhsar D.S."/>
        </authorList>
    </citation>
    <scope>NUCLEOTIDE SEQUENCE [LARGE SCALE GENOMIC DNA]</scope>
    <source>
        <strain evidence="5">f. Nagariensis / Eve</strain>
    </source>
</reference>
<proteinExistence type="predicted"/>
<feature type="compositionally biased region" description="Low complexity" evidence="3">
    <location>
        <begin position="984"/>
        <end position="996"/>
    </location>
</feature>
<evidence type="ECO:0000313" key="5">
    <source>
        <dbReference type="Proteomes" id="UP000001058"/>
    </source>
</evidence>
<feature type="compositionally biased region" description="Low complexity" evidence="3">
    <location>
        <begin position="1004"/>
        <end position="1022"/>
    </location>
</feature>
<organism evidence="5">
    <name type="scientific">Volvox carteri f. nagariensis</name>
    <dbReference type="NCBI Taxonomy" id="3068"/>
    <lineage>
        <taxon>Eukaryota</taxon>
        <taxon>Viridiplantae</taxon>
        <taxon>Chlorophyta</taxon>
        <taxon>core chlorophytes</taxon>
        <taxon>Chlorophyceae</taxon>
        <taxon>CS clade</taxon>
        <taxon>Chlamydomonadales</taxon>
        <taxon>Volvocaceae</taxon>
        <taxon>Volvox</taxon>
    </lineage>
</organism>
<dbReference type="PANTHER" id="PTHR22904:SF523">
    <property type="entry name" value="STRESS-INDUCED-PHOSPHOPROTEIN 1"/>
    <property type="match status" value="1"/>
</dbReference>
<dbReference type="SMART" id="SM00028">
    <property type="entry name" value="TPR"/>
    <property type="match status" value="4"/>
</dbReference>
<dbReference type="KEGG" id="vcn:VOLCADRAFT_85918"/>
<feature type="region of interest" description="Disordered" evidence="3">
    <location>
        <begin position="759"/>
        <end position="798"/>
    </location>
</feature>
<feature type="region of interest" description="Disordered" evidence="3">
    <location>
        <begin position="1200"/>
        <end position="1225"/>
    </location>
</feature>
<evidence type="ECO:0000256" key="3">
    <source>
        <dbReference type="SAM" id="MobiDB-lite"/>
    </source>
</evidence>
<evidence type="ECO:0000256" key="1">
    <source>
        <dbReference type="ARBA" id="ARBA00022737"/>
    </source>
</evidence>
<dbReference type="InterPro" id="IPR019734">
    <property type="entry name" value="TPR_rpt"/>
</dbReference>
<keyword evidence="1" id="KW-0677">Repeat</keyword>
<dbReference type="Proteomes" id="UP000001058">
    <property type="component" value="Unassembled WGS sequence"/>
</dbReference>
<dbReference type="PANTHER" id="PTHR22904">
    <property type="entry name" value="TPR REPEAT CONTAINING PROTEIN"/>
    <property type="match status" value="1"/>
</dbReference>
<evidence type="ECO:0000313" key="4">
    <source>
        <dbReference type="EMBL" id="EFJ53047.1"/>
    </source>
</evidence>
<dbReference type="RefSeq" id="XP_002946052.1">
    <property type="nucleotide sequence ID" value="XM_002946006.1"/>
</dbReference>
<dbReference type="SUPFAM" id="SSF48452">
    <property type="entry name" value="TPR-like"/>
    <property type="match status" value="2"/>
</dbReference>
<keyword evidence="5" id="KW-1185">Reference proteome</keyword>